<dbReference type="InterPro" id="IPR053792">
    <property type="entry name" value="P2X_RECEPTOR_CS"/>
</dbReference>
<evidence type="ECO:0000256" key="15">
    <source>
        <dbReference type="SAM" id="MobiDB-lite"/>
    </source>
</evidence>
<dbReference type="PANTHER" id="PTHR10125">
    <property type="entry name" value="P2X PURINOCEPTOR"/>
    <property type="match status" value="1"/>
</dbReference>
<protein>
    <recommendedName>
        <fullName evidence="14">P2X purinoceptor</fullName>
    </recommendedName>
</protein>
<feature type="compositionally biased region" description="Pro residues" evidence="15">
    <location>
        <begin position="358"/>
        <end position="368"/>
    </location>
</feature>
<dbReference type="InterPro" id="IPR027309">
    <property type="entry name" value="P2X_extracellular_dom_sf"/>
</dbReference>
<evidence type="ECO:0000256" key="13">
    <source>
        <dbReference type="ARBA" id="ARBA00036634"/>
    </source>
</evidence>
<dbReference type="NCBIfam" id="TIGR00863">
    <property type="entry name" value="P2X"/>
    <property type="match status" value="1"/>
</dbReference>
<dbReference type="Gene3D" id="1.10.287.940">
    <property type="entry name" value="atp-gated p2x4 ion channel"/>
    <property type="match status" value="1"/>
</dbReference>
<evidence type="ECO:0000256" key="8">
    <source>
        <dbReference type="ARBA" id="ARBA00023136"/>
    </source>
</evidence>
<evidence type="ECO:0000313" key="16">
    <source>
        <dbReference type="EMBL" id="KAF6403845.1"/>
    </source>
</evidence>
<dbReference type="InterPro" id="IPR059116">
    <property type="entry name" value="P2X_receptor"/>
</dbReference>
<keyword evidence="9" id="KW-1015">Disulfide bond</keyword>
<dbReference type="FunFam" id="2.60.490.10:FF:000003">
    <property type="entry name" value="P2X purinoceptor"/>
    <property type="match status" value="1"/>
</dbReference>
<evidence type="ECO:0000256" key="6">
    <source>
        <dbReference type="ARBA" id="ARBA00022989"/>
    </source>
</evidence>
<keyword evidence="12 14" id="KW-0407">Ion channel</keyword>
<gene>
    <name evidence="16" type="ORF">HJG59_013725</name>
</gene>
<evidence type="ECO:0000256" key="9">
    <source>
        <dbReference type="ARBA" id="ARBA00023157"/>
    </source>
</evidence>
<name>A0A7J8BZ20_MOLMO</name>
<keyword evidence="3 14" id="KW-0813">Transport</keyword>
<evidence type="ECO:0000256" key="1">
    <source>
        <dbReference type="ARBA" id="ARBA00004651"/>
    </source>
</evidence>
<keyword evidence="11" id="KW-1071">Ligand-gated ion channel</keyword>
<keyword evidence="14 16" id="KW-0675">Receptor</keyword>
<evidence type="ECO:0000256" key="11">
    <source>
        <dbReference type="ARBA" id="ARBA00023286"/>
    </source>
</evidence>
<evidence type="ECO:0000313" key="17">
    <source>
        <dbReference type="Proteomes" id="UP000550707"/>
    </source>
</evidence>
<comment type="subcellular location">
    <subcellularLocation>
        <location evidence="1">Cell membrane</location>
        <topology evidence="1">Multi-pass membrane protein</topology>
    </subcellularLocation>
    <subcellularLocation>
        <location evidence="14">Membrane</location>
        <topology evidence="14">Multi-pass membrane protein</topology>
    </subcellularLocation>
</comment>
<feature type="compositionally biased region" description="Polar residues" evidence="15">
    <location>
        <begin position="389"/>
        <end position="398"/>
    </location>
</feature>
<evidence type="ECO:0000256" key="12">
    <source>
        <dbReference type="ARBA" id="ARBA00023303"/>
    </source>
</evidence>
<evidence type="ECO:0000256" key="2">
    <source>
        <dbReference type="ARBA" id="ARBA00009848"/>
    </source>
</evidence>
<dbReference type="GO" id="GO:0033198">
    <property type="term" value="P:response to ATP"/>
    <property type="evidence" value="ECO:0007669"/>
    <property type="project" value="InterPro"/>
</dbReference>
<keyword evidence="7 14" id="KW-0406">Ion transport</keyword>
<dbReference type="AlphaFoldDB" id="A0A7J8BZ20"/>
<comment type="caution">
    <text evidence="16">The sequence shown here is derived from an EMBL/GenBank/DDBJ whole genome shotgun (WGS) entry which is preliminary data.</text>
</comment>
<dbReference type="GO" id="GO:0070588">
    <property type="term" value="P:calcium ion transmembrane transport"/>
    <property type="evidence" value="ECO:0007669"/>
    <property type="project" value="TreeGrafter"/>
</dbReference>
<dbReference type="PANTHER" id="PTHR10125:SF4">
    <property type="entry name" value="P2X PURINOCEPTOR 2"/>
    <property type="match status" value="1"/>
</dbReference>
<evidence type="ECO:0000256" key="3">
    <source>
        <dbReference type="ARBA" id="ARBA00022448"/>
    </source>
</evidence>
<dbReference type="Gene3D" id="2.60.490.10">
    <property type="entry name" value="atp-gated p2x4 ion channel domain"/>
    <property type="match status" value="1"/>
</dbReference>
<dbReference type="Pfam" id="PF00864">
    <property type="entry name" value="P2X_receptor"/>
    <property type="match status" value="1"/>
</dbReference>
<proteinExistence type="inferred from homology"/>
<evidence type="ECO:0000256" key="4">
    <source>
        <dbReference type="ARBA" id="ARBA00022475"/>
    </source>
</evidence>
<keyword evidence="8" id="KW-0472">Membrane</keyword>
<dbReference type="PROSITE" id="PS01212">
    <property type="entry name" value="P2X_RECEPTOR"/>
    <property type="match status" value="1"/>
</dbReference>
<dbReference type="GO" id="GO:0043235">
    <property type="term" value="C:receptor complex"/>
    <property type="evidence" value="ECO:0007669"/>
    <property type="project" value="TreeGrafter"/>
</dbReference>
<reference evidence="16 17" key="1">
    <citation type="journal article" date="2020" name="Nature">
        <title>Six reference-quality genomes reveal evolution of bat adaptations.</title>
        <authorList>
            <person name="Jebb D."/>
            <person name="Huang Z."/>
            <person name="Pippel M."/>
            <person name="Hughes G.M."/>
            <person name="Lavrichenko K."/>
            <person name="Devanna P."/>
            <person name="Winkler S."/>
            <person name="Jermiin L.S."/>
            <person name="Skirmuntt E.C."/>
            <person name="Katzourakis A."/>
            <person name="Burkitt-Gray L."/>
            <person name="Ray D.A."/>
            <person name="Sullivan K.A.M."/>
            <person name="Roscito J.G."/>
            <person name="Kirilenko B.M."/>
            <person name="Davalos L.M."/>
            <person name="Corthals A.P."/>
            <person name="Power M.L."/>
            <person name="Jones G."/>
            <person name="Ransome R.D."/>
            <person name="Dechmann D.K.N."/>
            <person name="Locatelli A.G."/>
            <person name="Puechmaille S.J."/>
            <person name="Fedrigo O."/>
            <person name="Jarvis E.D."/>
            <person name="Hiller M."/>
            <person name="Vernes S.C."/>
            <person name="Myers E.W."/>
            <person name="Teeling E.C."/>
        </authorList>
    </citation>
    <scope>NUCLEOTIDE SEQUENCE [LARGE SCALE GENOMIC DNA]</scope>
    <source>
        <strain evidence="16">MMolMol1</strain>
        <tissue evidence="16">Muscle</tissue>
    </source>
</reference>
<comment type="catalytic activity">
    <reaction evidence="13">
        <text>Ca(2+)(in) = Ca(2+)(out)</text>
        <dbReference type="Rhea" id="RHEA:29671"/>
        <dbReference type="ChEBI" id="CHEBI:29108"/>
    </reaction>
</comment>
<keyword evidence="10" id="KW-0325">Glycoprotein</keyword>
<dbReference type="EMBL" id="JACASF010000022">
    <property type="protein sequence ID" value="KAF6403845.1"/>
    <property type="molecule type" value="Genomic_DNA"/>
</dbReference>
<keyword evidence="6" id="KW-1133">Transmembrane helix</keyword>
<evidence type="ECO:0000256" key="14">
    <source>
        <dbReference type="RuleBase" id="RU000681"/>
    </source>
</evidence>
<accession>A0A7J8BZ20</accession>
<dbReference type="PRINTS" id="PR01307">
    <property type="entry name" value="P2XRECEPTOR"/>
</dbReference>
<keyword evidence="17" id="KW-1185">Reference proteome</keyword>
<sequence length="406" mass="44362">MAAAEPKPPAGAAAAAARRLARGCWSAFWDYETPKVIVVRVHRAEELPGPGDGPGELRHHQGQGHHLVGAQSVGRRGVCEAPRGVRTGRCVPYYHGAFKTCEVSGWCPVEDGASVSQFLGKMAPNFTILIKNSIHYPKFRFSKGNIENRKDNYLKQCTFDEVSHLYCPIFRLGFIVEQAGENFTELALKGGVIGVIINWDCDLDLSASNCNPKYSFRRLDPKHVPASSGYNFRFAKYYKINGSTTRTLIKAYGIRIDVIVHGQAGKFSLIPTIINVATALTSIGVGSFLCDWILLTFMNKNKVYSHKKFDKVCTPRHSPGSWPVTLALVLGQAPPPPRCCSTDPGRPQEEGQSQAQAVPPPQPCPTSAPPEQMVDIPDRGAEPGPWASEPSQQDSTLTDPRGLAQL</sequence>
<evidence type="ECO:0000256" key="7">
    <source>
        <dbReference type="ARBA" id="ARBA00023065"/>
    </source>
</evidence>
<comment type="similarity">
    <text evidence="2 14">Belongs to the P2X receptor family.</text>
</comment>
<keyword evidence="4" id="KW-1003">Cell membrane</keyword>
<dbReference type="GO" id="GO:0004931">
    <property type="term" value="F:extracellularly ATP-gated monoatomic cation channel activity"/>
    <property type="evidence" value="ECO:0007669"/>
    <property type="project" value="InterPro"/>
</dbReference>
<evidence type="ECO:0000256" key="5">
    <source>
        <dbReference type="ARBA" id="ARBA00022692"/>
    </source>
</evidence>
<feature type="region of interest" description="Disordered" evidence="15">
    <location>
        <begin position="336"/>
        <end position="406"/>
    </location>
</feature>
<dbReference type="GO" id="GO:0098794">
    <property type="term" value="C:postsynapse"/>
    <property type="evidence" value="ECO:0007669"/>
    <property type="project" value="GOC"/>
</dbReference>
<dbReference type="GO" id="GO:0001614">
    <property type="term" value="F:purinergic nucleotide receptor activity"/>
    <property type="evidence" value="ECO:0007669"/>
    <property type="project" value="InterPro"/>
</dbReference>
<dbReference type="Proteomes" id="UP000550707">
    <property type="component" value="Unassembled WGS sequence"/>
</dbReference>
<keyword evidence="5" id="KW-0812">Transmembrane</keyword>
<dbReference type="GO" id="GO:0005886">
    <property type="term" value="C:plasma membrane"/>
    <property type="evidence" value="ECO:0007669"/>
    <property type="project" value="UniProtKB-SubCell"/>
</dbReference>
<dbReference type="InterPro" id="IPR001429">
    <property type="entry name" value="P2X_purnocptor"/>
</dbReference>
<organism evidence="16 17">
    <name type="scientific">Molossus molossus</name>
    <name type="common">Pallas' mastiff bat</name>
    <name type="synonym">Vespertilio molossus</name>
    <dbReference type="NCBI Taxonomy" id="27622"/>
    <lineage>
        <taxon>Eukaryota</taxon>
        <taxon>Metazoa</taxon>
        <taxon>Chordata</taxon>
        <taxon>Craniata</taxon>
        <taxon>Vertebrata</taxon>
        <taxon>Euteleostomi</taxon>
        <taxon>Mammalia</taxon>
        <taxon>Eutheria</taxon>
        <taxon>Laurasiatheria</taxon>
        <taxon>Chiroptera</taxon>
        <taxon>Yangochiroptera</taxon>
        <taxon>Molossidae</taxon>
        <taxon>Molossus</taxon>
    </lineage>
</organism>
<evidence type="ECO:0000256" key="10">
    <source>
        <dbReference type="ARBA" id="ARBA00023180"/>
    </source>
</evidence>
<comment type="function">
    <text evidence="14">Receptor for ATP that acts as a ligand-gated ion channel.</text>
</comment>